<keyword evidence="2 5" id="KW-0479">Metal-binding</keyword>
<reference evidence="8" key="1">
    <citation type="journal article" date="2021" name="Nat. Commun.">
        <title>Genomic analyses provide insights into spinach domestication and the genetic basis of agronomic traits.</title>
        <authorList>
            <person name="Cai X."/>
            <person name="Sun X."/>
            <person name="Xu C."/>
            <person name="Sun H."/>
            <person name="Wang X."/>
            <person name="Ge C."/>
            <person name="Zhang Z."/>
            <person name="Wang Q."/>
            <person name="Fei Z."/>
            <person name="Jiao C."/>
            <person name="Wang Q."/>
        </authorList>
    </citation>
    <scope>NUCLEOTIDE SEQUENCE [LARGE SCALE GENOMIC DNA]</scope>
    <source>
        <strain evidence="8">cv. Varoflay</strain>
    </source>
</reference>
<dbReference type="GO" id="GO:0020037">
    <property type="term" value="F:heme binding"/>
    <property type="evidence" value="ECO:0007669"/>
    <property type="project" value="InterPro"/>
</dbReference>
<evidence type="ECO:0000256" key="6">
    <source>
        <dbReference type="RuleBase" id="RU000461"/>
    </source>
</evidence>
<dbReference type="Pfam" id="PF00067">
    <property type="entry name" value="p450"/>
    <property type="match status" value="1"/>
</dbReference>
<dbReference type="KEGG" id="soe:110786794"/>
<dbReference type="GO" id="GO:0005506">
    <property type="term" value="F:iron ion binding"/>
    <property type="evidence" value="ECO:0007669"/>
    <property type="project" value="InterPro"/>
</dbReference>
<evidence type="ECO:0000256" key="5">
    <source>
        <dbReference type="PIRSR" id="PIRSR602401-1"/>
    </source>
</evidence>
<feature type="transmembrane region" description="Helical" evidence="7">
    <location>
        <begin position="6"/>
        <end position="24"/>
    </location>
</feature>
<dbReference type="AlphaFoldDB" id="A0A9R0IDL0"/>
<evidence type="ECO:0000256" key="7">
    <source>
        <dbReference type="SAM" id="Phobius"/>
    </source>
</evidence>
<evidence type="ECO:0000313" key="8">
    <source>
        <dbReference type="Proteomes" id="UP000813463"/>
    </source>
</evidence>
<dbReference type="PROSITE" id="PS00086">
    <property type="entry name" value="CYTOCHROME_P450"/>
    <property type="match status" value="1"/>
</dbReference>
<dbReference type="InterPro" id="IPR017972">
    <property type="entry name" value="Cyt_P450_CS"/>
</dbReference>
<gene>
    <name evidence="9" type="primary">LOC110786794</name>
</gene>
<dbReference type="InterPro" id="IPR001128">
    <property type="entry name" value="Cyt_P450"/>
</dbReference>
<evidence type="ECO:0000256" key="1">
    <source>
        <dbReference type="ARBA" id="ARBA00010617"/>
    </source>
</evidence>
<dbReference type="PANTHER" id="PTHR47950:SF12">
    <property type="entry name" value="CYTOCHROME P450 76AD1-LIKE"/>
    <property type="match status" value="1"/>
</dbReference>
<organism evidence="8 9">
    <name type="scientific">Spinacia oleracea</name>
    <name type="common">Spinach</name>
    <dbReference type="NCBI Taxonomy" id="3562"/>
    <lineage>
        <taxon>Eukaryota</taxon>
        <taxon>Viridiplantae</taxon>
        <taxon>Streptophyta</taxon>
        <taxon>Embryophyta</taxon>
        <taxon>Tracheophyta</taxon>
        <taxon>Spermatophyta</taxon>
        <taxon>Magnoliopsida</taxon>
        <taxon>eudicotyledons</taxon>
        <taxon>Gunneridae</taxon>
        <taxon>Pentapetalae</taxon>
        <taxon>Caryophyllales</taxon>
        <taxon>Chenopodiaceae</taxon>
        <taxon>Chenopodioideae</taxon>
        <taxon>Anserineae</taxon>
        <taxon>Spinacia</taxon>
    </lineage>
</organism>
<dbReference type="FunFam" id="1.10.630.10:FF:000007">
    <property type="entry name" value="Cytochrome P450 76C4"/>
    <property type="match status" value="1"/>
</dbReference>
<dbReference type="Proteomes" id="UP000813463">
    <property type="component" value="Chromosome 1"/>
</dbReference>
<keyword evidence="4 5" id="KW-0408">Iron</keyword>
<evidence type="ECO:0000256" key="2">
    <source>
        <dbReference type="ARBA" id="ARBA00022723"/>
    </source>
</evidence>
<dbReference type="PRINTS" id="PR00385">
    <property type="entry name" value="P450"/>
</dbReference>
<feature type="binding site" description="axial binding residue" evidence="5">
    <location>
        <position position="446"/>
    </location>
    <ligand>
        <name>heme</name>
        <dbReference type="ChEBI" id="CHEBI:30413"/>
    </ligand>
    <ligandPart>
        <name>Fe</name>
        <dbReference type="ChEBI" id="CHEBI:18248"/>
    </ligandPart>
</feature>
<keyword evidence="6" id="KW-0503">Monooxygenase</keyword>
<keyword evidence="3 6" id="KW-0560">Oxidoreductase</keyword>
<evidence type="ECO:0000256" key="3">
    <source>
        <dbReference type="ARBA" id="ARBA00023002"/>
    </source>
</evidence>
<protein>
    <submittedName>
        <fullName evidence="9">Cytochrome P450 76AD1</fullName>
    </submittedName>
</protein>
<keyword evidence="7" id="KW-0472">Membrane</keyword>
<dbReference type="Gene3D" id="1.10.630.10">
    <property type="entry name" value="Cytochrome P450"/>
    <property type="match status" value="1"/>
</dbReference>
<dbReference type="GO" id="GO:0004497">
    <property type="term" value="F:monooxygenase activity"/>
    <property type="evidence" value="ECO:0007669"/>
    <property type="project" value="UniProtKB-KW"/>
</dbReference>
<keyword evidence="5 6" id="KW-0349">Heme</keyword>
<sequence>MDHAALAIMLAIWFILFHFIKMLFTTKTTKLLPPGPKPLPIIGNILEVGKKPHQSFADLAKIYGPLISLRLGSVTTIVVSSAEVAKEMFLKKDNPLSNRTVPNSVTAGDHHKLTMSWLPVSPKWRNFRKITAVHLLSTQRLDACQTLRHAKVQQLFQYVQECAEKGEAVDIGKAAFTTSLNLLSKLFFSVELANHKSHECQQLKELIWNIMEDIGKPNYADYFPILGCLDPSGIRRRLASNFDKLIAVFQGIITQRLARSDSTTTAATAPAATAATDDVLDILLDLHKHNELSMGEINHLLVDIFDAGTDTTSSTFEWVMAELIRNPKMMEKAQEEIEHVLGKDKQIQESDFIKLPYLQAIIKETLRLHPPTVFLLPRKADIDVELYGYIVPKDAQILVNLWAIGRDLQAWENAEEFLPERFLGSEIDVKGRDFGLLPFGAGRRICPGMNLAIRMLTLMLATLLQFFNWKLEEGMNPEDLDMDEKFGIALQKTKPLKIIPVLKY</sequence>
<reference evidence="9" key="2">
    <citation type="submission" date="2025-08" db="UniProtKB">
        <authorList>
            <consortium name="RefSeq"/>
        </authorList>
    </citation>
    <scope>IDENTIFICATION</scope>
    <source>
        <tissue evidence="9">Leaf</tissue>
    </source>
</reference>
<comment type="similarity">
    <text evidence="1 6">Belongs to the cytochrome P450 family.</text>
</comment>
<evidence type="ECO:0000256" key="4">
    <source>
        <dbReference type="ARBA" id="ARBA00023004"/>
    </source>
</evidence>
<dbReference type="CDD" id="cd11073">
    <property type="entry name" value="CYP76-like"/>
    <property type="match status" value="1"/>
</dbReference>
<dbReference type="InterPro" id="IPR036396">
    <property type="entry name" value="Cyt_P450_sf"/>
</dbReference>
<name>A0A9R0IDL0_SPIOL</name>
<dbReference type="GeneID" id="110786794"/>
<proteinExistence type="inferred from homology"/>
<dbReference type="GO" id="GO:0016705">
    <property type="term" value="F:oxidoreductase activity, acting on paired donors, with incorporation or reduction of molecular oxygen"/>
    <property type="evidence" value="ECO:0007669"/>
    <property type="project" value="InterPro"/>
</dbReference>
<evidence type="ECO:0000313" key="9">
    <source>
        <dbReference type="RefSeq" id="XP_021847068.1"/>
    </source>
</evidence>
<dbReference type="RefSeq" id="XP_021847068.1">
    <property type="nucleotide sequence ID" value="XM_021991376.2"/>
</dbReference>
<accession>A0A9R0IDL0</accession>
<comment type="cofactor">
    <cofactor evidence="5">
        <name>heme</name>
        <dbReference type="ChEBI" id="CHEBI:30413"/>
    </cofactor>
</comment>
<keyword evidence="8" id="KW-1185">Reference proteome</keyword>
<dbReference type="OrthoDB" id="2789670at2759"/>
<dbReference type="PRINTS" id="PR00463">
    <property type="entry name" value="EP450I"/>
</dbReference>
<keyword evidence="7" id="KW-0812">Transmembrane</keyword>
<dbReference type="GO" id="GO:0016491">
    <property type="term" value="F:oxidoreductase activity"/>
    <property type="evidence" value="ECO:0000318"/>
    <property type="project" value="GO_Central"/>
</dbReference>
<keyword evidence="7" id="KW-1133">Transmembrane helix</keyword>
<dbReference type="SUPFAM" id="SSF48264">
    <property type="entry name" value="Cytochrome P450"/>
    <property type="match status" value="1"/>
</dbReference>
<dbReference type="InterPro" id="IPR002401">
    <property type="entry name" value="Cyt_P450_E_grp-I"/>
</dbReference>
<dbReference type="PANTHER" id="PTHR47950">
    <property type="entry name" value="CYTOCHROME P450, FAMILY 76, SUBFAMILY C, POLYPEPTIDE 5-RELATED"/>
    <property type="match status" value="1"/>
</dbReference>